<evidence type="ECO:0000313" key="8">
    <source>
        <dbReference type="Proteomes" id="UP001218362"/>
    </source>
</evidence>
<comment type="subcellular location">
    <subcellularLocation>
        <location evidence="1">Membrane</location>
        <topology evidence="1">Multi-pass membrane protein</topology>
    </subcellularLocation>
</comment>
<feature type="domain" description="ABC-2 type transporter transmembrane" evidence="6">
    <location>
        <begin position="190"/>
        <end position="385"/>
    </location>
</feature>
<organism evidence="7 8">
    <name type="scientific">Candidatus Andeanibacterium colombiense</name>
    <dbReference type="NCBI Taxonomy" id="3121345"/>
    <lineage>
        <taxon>Bacteria</taxon>
        <taxon>Pseudomonadati</taxon>
        <taxon>Pseudomonadota</taxon>
        <taxon>Alphaproteobacteria</taxon>
        <taxon>Sphingomonadales</taxon>
        <taxon>Sphingomonadaceae</taxon>
        <taxon>Candidatus Andeanibacterium</taxon>
    </lineage>
</organism>
<evidence type="ECO:0000313" key="7">
    <source>
        <dbReference type="EMBL" id="WEK45367.1"/>
    </source>
</evidence>
<feature type="transmembrane region" description="Helical" evidence="5">
    <location>
        <begin position="280"/>
        <end position="307"/>
    </location>
</feature>
<evidence type="ECO:0000256" key="2">
    <source>
        <dbReference type="ARBA" id="ARBA00022692"/>
    </source>
</evidence>
<gene>
    <name evidence="7" type="ORF">P0Y56_09995</name>
</gene>
<dbReference type="InterPro" id="IPR013525">
    <property type="entry name" value="ABC2_TM"/>
</dbReference>
<dbReference type="EMBL" id="CP119316">
    <property type="protein sequence ID" value="WEK45367.1"/>
    <property type="molecule type" value="Genomic_DNA"/>
</dbReference>
<proteinExistence type="predicted"/>
<feature type="transmembrane region" description="Helical" evidence="5">
    <location>
        <begin position="33"/>
        <end position="55"/>
    </location>
</feature>
<dbReference type="KEGG" id="acob:P0Y56_09995"/>
<dbReference type="AlphaFoldDB" id="A0AAJ6BLT2"/>
<protein>
    <submittedName>
        <fullName evidence="7">ABC transporter permease</fullName>
    </submittedName>
</protein>
<accession>A0AAJ6BLT2</accession>
<feature type="transmembrane region" description="Helical" evidence="5">
    <location>
        <begin position="193"/>
        <end position="210"/>
    </location>
</feature>
<feature type="transmembrane region" description="Helical" evidence="5">
    <location>
        <begin position="371"/>
        <end position="393"/>
    </location>
</feature>
<evidence type="ECO:0000259" key="6">
    <source>
        <dbReference type="Pfam" id="PF12698"/>
    </source>
</evidence>
<feature type="transmembrane region" description="Helical" evidence="5">
    <location>
        <begin position="231"/>
        <end position="260"/>
    </location>
</feature>
<keyword evidence="2 5" id="KW-0812">Transmembrane</keyword>
<name>A0AAJ6BLT2_9SPHN</name>
<keyword evidence="4 5" id="KW-0472">Membrane</keyword>
<evidence type="ECO:0000256" key="4">
    <source>
        <dbReference type="ARBA" id="ARBA00023136"/>
    </source>
</evidence>
<keyword evidence="3 5" id="KW-1133">Transmembrane helix</keyword>
<evidence type="ECO:0000256" key="1">
    <source>
        <dbReference type="ARBA" id="ARBA00004141"/>
    </source>
</evidence>
<evidence type="ECO:0000256" key="5">
    <source>
        <dbReference type="SAM" id="Phobius"/>
    </source>
</evidence>
<dbReference type="Proteomes" id="UP001218362">
    <property type="component" value="Chromosome"/>
</dbReference>
<sequence length="425" mass="44915">MSPANASAGRLSIWQAAFVIARRDFVAILFSRTFIFFLIGPLFPIVIGALVGGVGKQAAAEAAPPEIGVAMQAGDGARMVAAYEALAPKLGRGVPRMRAIASLAPGETFDAKAALQQRKGNIAAIVTGSPAAPVLTAPRDRLDWWSGPVDLVAAQALAHSATDYPGVKLVPVSTSGALQKLGQVSTAQAGQTLLFLLIVFLAGMVLSNLVEEKGNKIIEILAAAIPMDAVFLGKLFAMLAVSLVGIAVWASVIGGLITLAGMQAPMPGLPDFHDLPTPAVGWPLFVVFGVIYFAMGYLILGSIFLAVGSMAKTVREVQTLSMPASMFQILVFLFAYAALTQPGRPIEIAAILFPLSSPYAMLARAATDERIWIHFAAFAWQLVAVALFIRWGAALFRRRVMQSGPQARRQRRSLLAIVRGKTGAA</sequence>
<reference evidence="7" key="1">
    <citation type="submission" date="2023-03" db="EMBL/GenBank/DDBJ databases">
        <title>Andean soil-derived lignocellulolytic bacterial consortium as a source of novel taxa and putative plastic-active enzymes.</title>
        <authorList>
            <person name="Diaz-Garcia L."/>
            <person name="Chuvochina M."/>
            <person name="Feuerriegel G."/>
            <person name="Bunk B."/>
            <person name="Sproer C."/>
            <person name="Streit W.R."/>
            <person name="Rodriguez L.M."/>
            <person name="Overmann J."/>
            <person name="Jimenez D.J."/>
        </authorList>
    </citation>
    <scope>NUCLEOTIDE SEQUENCE</scope>
    <source>
        <strain evidence="7">MAG 26</strain>
    </source>
</reference>
<dbReference type="GO" id="GO:0016020">
    <property type="term" value="C:membrane"/>
    <property type="evidence" value="ECO:0007669"/>
    <property type="project" value="UniProtKB-SubCell"/>
</dbReference>
<evidence type="ECO:0000256" key="3">
    <source>
        <dbReference type="ARBA" id="ARBA00022989"/>
    </source>
</evidence>
<dbReference type="GO" id="GO:0140359">
    <property type="term" value="F:ABC-type transporter activity"/>
    <property type="evidence" value="ECO:0007669"/>
    <property type="project" value="InterPro"/>
</dbReference>
<dbReference type="Pfam" id="PF12698">
    <property type="entry name" value="ABC2_membrane_3"/>
    <property type="match status" value="1"/>
</dbReference>